<comment type="similarity">
    <text evidence="1">Belongs to the UPF0161 family.</text>
</comment>
<dbReference type="PANTHER" id="PTHR33383:SF1">
    <property type="entry name" value="MEMBRANE PROTEIN INSERTION EFFICIENCY FACTOR-RELATED"/>
    <property type="match status" value="1"/>
</dbReference>
<organism evidence="2 3">
    <name type="scientific">Sneathiella sedimenti</name>
    <dbReference type="NCBI Taxonomy" id="2816034"/>
    <lineage>
        <taxon>Bacteria</taxon>
        <taxon>Pseudomonadati</taxon>
        <taxon>Pseudomonadota</taxon>
        <taxon>Alphaproteobacteria</taxon>
        <taxon>Sneathiellales</taxon>
        <taxon>Sneathiellaceae</taxon>
        <taxon>Sneathiella</taxon>
    </lineage>
</organism>
<keyword evidence="3" id="KW-1185">Reference proteome</keyword>
<dbReference type="HAMAP" id="MF_00386">
    <property type="entry name" value="UPF0161_YidD"/>
    <property type="match status" value="1"/>
</dbReference>
<comment type="subcellular location">
    <subcellularLocation>
        <location evidence="1">Cell membrane</location>
        <topology evidence="1">Peripheral membrane protein</topology>
        <orientation evidence="1">Cytoplasmic side</orientation>
    </subcellularLocation>
</comment>
<gene>
    <name evidence="2" type="primary">yidD</name>
    <name evidence="2" type="ORF">J0X12_01845</name>
</gene>
<accession>A0ABS3F1H5</accession>
<evidence type="ECO:0000313" key="3">
    <source>
        <dbReference type="Proteomes" id="UP000664761"/>
    </source>
</evidence>
<dbReference type="InterPro" id="IPR002696">
    <property type="entry name" value="Membr_insert_effic_factor_YidD"/>
</dbReference>
<comment type="caution">
    <text evidence="2">The sequence shown here is derived from an EMBL/GenBank/DDBJ whole genome shotgun (WGS) entry which is preliminary data.</text>
</comment>
<evidence type="ECO:0000313" key="2">
    <source>
        <dbReference type="EMBL" id="MBO0332338.1"/>
    </source>
</evidence>
<comment type="function">
    <text evidence="1">Could be involved in insertion of integral membrane proteins into the membrane.</text>
</comment>
<protein>
    <recommendedName>
        <fullName evidence="1">Putative membrane protein insertion efficiency factor</fullName>
    </recommendedName>
</protein>
<sequence length="94" mass="10449">MIGNFLAGALMLPIRFYRYFISPLLPASCRYYPSCSSYAMEALSVHGPLKGSWLTLRRLGRCHPFGGEGYDPVPHKHGNCHHGATDLSGRARIE</sequence>
<keyword evidence="1" id="KW-1003">Cell membrane</keyword>
<proteinExistence type="inferred from homology"/>
<dbReference type="SMART" id="SM01234">
    <property type="entry name" value="Haemolytic"/>
    <property type="match status" value="1"/>
</dbReference>
<evidence type="ECO:0000256" key="1">
    <source>
        <dbReference type="HAMAP-Rule" id="MF_00386"/>
    </source>
</evidence>
<dbReference type="PANTHER" id="PTHR33383">
    <property type="entry name" value="MEMBRANE PROTEIN INSERTION EFFICIENCY FACTOR-RELATED"/>
    <property type="match status" value="1"/>
</dbReference>
<keyword evidence="1" id="KW-0472">Membrane</keyword>
<reference evidence="2 3" key="1">
    <citation type="submission" date="2021-03" db="EMBL/GenBank/DDBJ databases">
        <title>Sneathiella sp. CAU 1612 isolated from Kang Won-do.</title>
        <authorList>
            <person name="Kim W."/>
        </authorList>
    </citation>
    <scope>NUCLEOTIDE SEQUENCE [LARGE SCALE GENOMIC DNA]</scope>
    <source>
        <strain evidence="2 3">CAU 1612</strain>
    </source>
</reference>
<name>A0ABS3F1H5_9PROT</name>
<dbReference type="Proteomes" id="UP000664761">
    <property type="component" value="Unassembled WGS sequence"/>
</dbReference>
<dbReference type="EMBL" id="JAFLNC010000001">
    <property type="protein sequence ID" value="MBO0332338.1"/>
    <property type="molecule type" value="Genomic_DNA"/>
</dbReference>
<dbReference type="Pfam" id="PF01809">
    <property type="entry name" value="YidD"/>
    <property type="match status" value="1"/>
</dbReference>
<dbReference type="RefSeq" id="WP_207041439.1">
    <property type="nucleotide sequence ID" value="NZ_JAFLNC010000001.1"/>
</dbReference>
<dbReference type="NCBIfam" id="TIGR00278">
    <property type="entry name" value="membrane protein insertion efficiency factor YidD"/>
    <property type="match status" value="1"/>
</dbReference>